<name>A0AAW1PUA2_9CHLO</name>
<comment type="caution">
    <text evidence="5">The sequence shown here is derived from an EMBL/GenBank/DDBJ whole genome shotgun (WGS) entry which is preliminary data.</text>
</comment>
<evidence type="ECO:0000256" key="3">
    <source>
        <dbReference type="ARBA" id="ARBA00023242"/>
    </source>
</evidence>
<accession>A0AAW1PUA2</accession>
<comment type="subcellular location">
    <subcellularLocation>
        <location evidence="1">Nucleus</location>
    </subcellularLocation>
</comment>
<protein>
    <recommendedName>
        <fullName evidence="7">DNA-directed RNA polymerases I, II, and III subunit RPABC3</fullName>
    </recommendedName>
</protein>
<dbReference type="Pfam" id="PF03870">
    <property type="entry name" value="RNA_pol_Rpb8"/>
    <property type="match status" value="1"/>
</dbReference>
<evidence type="ECO:0008006" key="7">
    <source>
        <dbReference type="Google" id="ProtNLM"/>
    </source>
</evidence>
<keyword evidence="6" id="KW-1185">Reference proteome</keyword>
<dbReference type="PANTHER" id="PTHR10917">
    <property type="entry name" value="DNA-DIRECTED RNA POLYMERASES I, II, AND III SUBUNIT RPABC3"/>
    <property type="match status" value="1"/>
</dbReference>
<dbReference type="GO" id="GO:0005666">
    <property type="term" value="C:RNA polymerase III complex"/>
    <property type="evidence" value="ECO:0007669"/>
    <property type="project" value="TreeGrafter"/>
</dbReference>
<comment type="similarity">
    <text evidence="2 4">Belongs to the eukaryotic RPB8 RNA polymerase subunit family.</text>
</comment>
<dbReference type="GO" id="GO:0003899">
    <property type="term" value="F:DNA-directed RNA polymerase activity"/>
    <property type="evidence" value="ECO:0007669"/>
    <property type="project" value="UniProtKB-UniRule"/>
</dbReference>
<evidence type="ECO:0000256" key="2">
    <source>
        <dbReference type="ARBA" id="ARBA00008912"/>
    </source>
</evidence>
<reference evidence="5 6" key="1">
    <citation type="journal article" date="2024" name="Nat. Commun.">
        <title>Phylogenomics reveals the evolutionary origins of lichenization in chlorophyte algae.</title>
        <authorList>
            <person name="Puginier C."/>
            <person name="Libourel C."/>
            <person name="Otte J."/>
            <person name="Skaloud P."/>
            <person name="Haon M."/>
            <person name="Grisel S."/>
            <person name="Petersen M."/>
            <person name="Berrin J.G."/>
            <person name="Delaux P.M."/>
            <person name="Dal Grande F."/>
            <person name="Keller J."/>
        </authorList>
    </citation>
    <scope>NUCLEOTIDE SEQUENCE [LARGE SCALE GENOMIC DNA]</scope>
    <source>
        <strain evidence="5 6">SAG 2036</strain>
    </source>
</reference>
<dbReference type="InterPro" id="IPR005570">
    <property type="entry name" value="RPABC3"/>
</dbReference>
<dbReference type="GO" id="GO:0005736">
    <property type="term" value="C:RNA polymerase I complex"/>
    <property type="evidence" value="ECO:0007669"/>
    <property type="project" value="TreeGrafter"/>
</dbReference>
<dbReference type="SMART" id="SM00658">
    <property type="entry name" value="RPOL8c"/>
    <property type="match status" value="1"/>
</dbReference>
<dbReference type="EMBL" id="JALJOQ010000005">
    <property type="protein sequence ID" value="KAK9813345.1"/>
    <property type="molecule type" value="Genomic_DNA"/>
</dbReference>
<evidence type="ECO:0000256" key="1">
    <source>
        <dbReference type="ARBA" id="ARBA00004123"/>
    </source>
</evidence>
<evidence type="ECO:0000313" key="5">
    <source>
        <dbReference type="EMBL" id="KAK9813345.1"/>
    </source>
</evidence>
<keyword evidence="3 4" id="KW-0539">Nucleus</keyword>
<dbReference type="SUPFAM" id="SSF50249">
    <property type="entry name" value="Nucleic acid-binding proteins"/>
    <property type="match status" value="1"/>
</dbReference>
<proteinExistence type="inferred from homology"/>
<dbReference type="GO" id="GO:0005665">
    <property type="term" value="C:RNA polymerase II, core complex"/>
    <property type="evidence" value="ECO:0007669"/>
    <property type="project" value="UniProtKB-UniRule"/>
</dbReference>
<dbReference type="GO" id="GO:0006351">
    <property type="term" value="P:DNA-templated transcription"/>
    <property type="evidence" value="ECO:0007669"/>
    <property type="project" value="UniProtKB-UniRule"/>
</dbReference>
<dbReference type="Proteomes" id="UP001465755">
    <property type="component" value="Unassembled WGS sequence"/>
</dbReference>
<gene>
    <name evidence="5" type="ORF">WJX73_001614</name>
</gene>
<evidence type="ECO:0000313" key="6">
    <source>
        <dbReference type="Proteomes" id="UP001465755"/>
    </source>
</evidence>
<dbReference type="Gene3D" id="2.40.50.140">
    <property type="entry name" value="Nucleic acid-binding proteins"/>
    <property type="match status" value="1"/>
</dbReference>
<sequence>MASKQPDRDPTLYNDIFQILEVNPDGKKFDKVTRYRCRGTLLEMDLVLDINTDIYPINPKSQYALTLAHTLQRSGAATEEHYGRAMQSSGSNLLSDDFEYVMHGRIFKLADKGSQAQVEVYISFGGLLMQLTGEANKLRDLVIDTNVFLLMRSTS</sequence>
<dbReference type="PIRSF" id="PIRSF000779">
    <property type="entry name" value="RNA_pol_Rpb8"/>
    <property type="match status" value="1"/>
</dbReference>
<dbReference type="AlphaFoldDB" id="A0AAW1PUA2"/>
<dbReference type="InterPro" id="IPR012340">
    <property type="entry name" value="NA-bd_OB-fold"/>
</dbReference>
<evidence type="ECO:0000256" key="4">
    <source>
        <dbReference type="PIRNR" id="PIRNR000779"/>
    </source>
</evidence>
<dbReference type="PANTHER" id="PTHR10917:SF0">
    <property type="entry name" value="DNA-DIRECTED RNA POLYMERASES I, II, AND III SUBUNIT RPABC3"/>
    <property type="match status" value="1"/>
</dbReference>
<organism evidence="5 6">
    <name type="scientific">Symbiochloris irregularis</name>
    <dbReference type="NCBI Taxonomy" id="706552"/>
    <lineage>
        <taxon>Eukaryota</taxon>
        <taxon>Viridiplantae</taxon>
        <taxon>Chlorophyta</taxon>
        <taxon>core chlorophytes</taxon>
        <taxon>Trebouxiophyceae</taxon>
        <taxon>Trebouxiales</taxon>
        <taxon>Trebouxiaceae</taxon>
        <taxon>Symbiochloris</taxon>
    </lineage>
</organism>